<gene>
    <name evidence="1" type="ORF">S12H4_24168</name>
</gene>
<proteinExistence type="predicted"/>
<reference evidence="1" key="1">
    <citation type="journal article" date="2014" name="Front. Microbiol.">
        <title>High frequency of phylogenetically diverse reductive dehalogenase-homologous genes in deep subseafloor sedimentary metagenomes.</title>
        <authorList>
            <person name="Kawai M."/>
            <person name="Futagami T."/>
            <person name="Toyoda A."/>
            <person name="Takaki Y."/>
            <person name="Nishi S."/>
            <person name="Hori S."/>
            <person name="Arai W."/>
            <person name="Tsubouchi T."/>
            <person name="Morono Y."/>
            <person name="Uchiyama I."/>
            <person name="Ito T."/>
            <person name="Fujiyama A."/>
            <person name="Inagaki F."/>
            <person name="Takami H."/>
        </authorList>
    </citation>
    <scope>NUCLEOTIDE SEQUENCE</scope>
    <source>
        <strain evidence="1">Expedition CK06-06</strain>
    </source>
</reference>
<evidence type="ECO:0000313" key="1">
    <source>
        <dbReference type="EMBL" id="GAI75425.1"/>
    </source>
</evidence>
<protein>
    <submittedName>
        <fullName evidence="1">Uncharacterized protein</fullName>
    </submittedName>
</protein>
<organism evidence="1">
    <name type="scientific">marine sediment metagenome</name>
    <dbReference type="NCBI Taxonomy" id="412755"/>
    <lineage>
        <taxon>unclassified sequences</taxon>
        <taxon>metagenomes</taxon>
        <taxon>ecological metagenomes</taxon>
    </lineage>
</organism>
<dbReference type="EMBL" id="BARW01013040">
    <property type="protein sequence ID" value="GAI75425.1"/>
    <property type="molecule type" value="Genomic_DNA"/>
</dbReference>
<sequence>MGKENKEQAFALCTENKDCEDLEKRKIYQVLPDDDAEKEGYLRVIDESGEDYLYPESYFVLVQL</sequence>
<dbReference type="AlphaFoldDB" id="X1SJ30"/>
<comment type="caution">
    <text evidence="1">The sequence shown here is derived from an EMBL/GenBank/DDBJ whole genome shotgun (WGS) entry which is preliminary data.</text>
</comment>
<name>X1SJ30_9ZZZZ</name>
<feature type="non-terminal residue" evidence="1">
    <location>
        <position position="64"/>
    </location>
</feature>
<accession>X1SJ30</accession>